<dbReference type="Pfam" id="PF25857">
    <property type="entry name" value="DUF7957"/>
    <property type="match status" value="1"/>
</dbReference>
<dbReference type="EMBL" id="JAAVXB010000016">
    <property type="protein sequence ID" value="NKF24580.1"/>
    <property type="molecule type" value="Genomic_DNA"/>
</dbReference>
<organism evidence="1 2">
    <name type="scientific">Solimonas marina</name>
    <dbReference type="NCBI Taxonomy" id="2714601"/>
    <lineage>
        <taxon>Bacteria</taxon>
        <taxon>Pseudomonadati</taxon>
        <taxon>Pseudomonadota</taxon>
        <taxon>Gammaproteobacteria</taxon>
        <taxon>Nevskiales</taxon>
        <taxon>Nevskiaceae</taxon>
        <taxon>Solimonas</taxon>
    </lineage>
</organism>
<sequence length="105" mass="11691">MTKLTSAQVDLIEKRLEVDGARSIVLLDVGGRKDVPDHEYNANVYCLDDHGNVVWQISAPLSANPRDSFVSLRIDGKKLCADRFFGTEYVVDLDTGEALKSGWHK</sequence>
<dbReference type="AlphaFoldDB" id="A0A969WEE0"/>
<protein>
    <submittedName>
        <fullName evidence="1">Uncharacterized protein</fullName>
    </submittedName>
</protein>
<dbReference type="RefSeq" id="WP_168149880.1">
    <property type="nucleotide sequence ID" value="NZ_JAAVXB010000016.1"/>
</dbReference>
<dbReference type="InterPro" id="IPR058263">
    <property type="entry name" value="DUF7957"/>
</dbReference>
<keyword evidence="2" id="KW-1185">Reference proteome</keyword>
<accession>A0A969WEE0</accession>
<proteinExistence type="predicted"/>
<evidence type="ECO:0000313" key="2">
    <source>
        <dbReference type="Proteomes" id="UP000653472"/>
    </source>
</evidence>
<comment type="caution">
    <text evidence="1">The sequence shown here is derived from an EMBL/GenBank/DDBJ whole genome shotgun (WGS) entry which is preliminary data.</text>
</comment>
<evidence type="ECO:0000313" key="1">
    <source>
        <dbReference type="EMBL" id="NKF24580.1"/>
    </source>
</evidence>
<gene>
    <name evidence="1" type="ORF">G7Y82_19895</name>
</gene>
<name>A0A969WEE0_9GAMM</name>
<dbReference type="Proteomes" id="UP000653472">
    <property type="component" value="Unassembled WGS sequence"/>
</dbReference>
<reference evidence="1" key="1">
    <citation type="submission" date="2020-03" db="EMBL/GenBank/DDBJ databases">
        <title>Solimonas marina sp. nov., isolated from deep seawater of the Pacific Ocean.</title>
        <authorList>
            <person name="Liu X."/>
            <person name="Lai Q."/>
            <person name="Sun F."/>
            <person name="Gai Y."/>
            <person name="Li G."/>
            <person name="Shao Z."/>
        </authorList>
    </citation>
    <scope>NUCLEOTIDE SEQUENCE</scope>
    <source>
        <strain evidence="1">C16B3</strain>
    </source>
</reference>